<dbReference type="OMA" id="EFHHDGM"/>
<sequence>VFVRGDQAAGFLHKAGRARRSPKSRAEQLMEARVTLTADRRRSEHREEQLARWENWVEEEKTESYERHRESSEQWREWHFDGVYPPYHAAMRQSV</sequence>
<keyword evidence="8" id="KW-0732">Signal</keyword>
<evidence type="ECO:0000256" key="8">
    <source>
        <dbReference type="ARBA" id="ARBA00022729"/>
    </source>
</evidence>
<evidence type="ECO:0000256" key="7">
    <source>
        <dbReference type="ARBA" id="ARBA00022641"/>
    </source>
</evidence>
<accession>S4RWW8</accession>
<keyword evidence="5" id="KW-0964">Secreted</keyword>
<dbReference type="Ensembl" id="ENSPMAT00000009749.1">
    <property type="protein sequence ID" value="ENSPMAP00000009708.1"/>
    <property type="gene ID" value="ENSPMAG00000008810.1"/>
</dbReference>
<evidence type="ECO:0000256" key="6">
    <source>
        <dbReference type="ARBA" id="ARBA00022530"/>
    </source>
</evidence>
<dbReference type="Pfam" id="PF17085">
    <property type="entry name" value="UCMA"/>
    <property type="match status" value="1"/>
</dbReference>
<evidence type="ECO:0000313" key="10">
    <source>
        <dbReference type="Ensembl" id="ENSPMAP00000009708.1"/>
    </source>
</evidence>
<evidence type="ECO:0000256" key="5">
    <source>
        <dbReference type="ARBA" id="ARBA00022525"/>
    </source>
</evidence>
<dbReference type="PANTHER" id="PTHR28647:SF2">
    <property type="entry name" value="UNIQUE CARTILAGE MATRIX-ASSOCIATED PROTEIN"/>
    <property type="match status" value="1"/>
</dbReference>
<comment type="function">
    <text evidence="1">May be involved in the negative control of osteogenic differentiation of osteochondrogenic precursor cells in peripheral zones of fetal cartilage and at the cartilage-bone interface.</text>
</comment>
<dbReference type="PANTHER" id="PTHR28647">
    <property type="entry name" value="UNIQUE CARTILAGE MATRIX-ASSOCIATED PROTEIN"/>
    <property type="match status" value="1"/>
</dbReference>
<reference evidence="10" key="1">
    <citation type="submission" date="2025-08" db="UniProtKB">
        <authorList>
            <consortium name="Ensembl"/>
        </authorList>
    </citation>
    <scope>IDENTIFICATION</scope>
</reference>
<keyword evidence="9" id="KW-0175">Coiled coil</keyword>
<evidence type="ECO:0000256" key="3">
    <source>
        <dbReference type="ARBA" id="ARBA00011000"/>
    </source>
</evidence>
<dbReference type="AlphaFoldDB" id="S4RWW8"/>
<organism evidence="10">
    <name type="scientific">Petromyzon marinus</name>
    <name type="common">Sea lamprey</name>
    <dbReference type="NCBI Taxonomy" id="7757"/>
    <lineage>
        <taxon>Eukaryota</taxon>
        <taxon>Metazoa</taxon>
        <taxon>Chordata</taxon>
        <taxon>Craniata</taxon>
        <taxon>Vertebrata</taxon>
        <taxon>Cyclostomata</taxon>
        <taxon>Hyperoartia</taxon>
        <taxon>Petromyzontiformes</taxon>
        <taxon>Petromyzontidae</taxon>
        <taxon>Petromyzon</taxon>
    </lineage>
</organism>
<dbReference type="HOGENOM" id="CLU_153982_1_0_1"/>
<keyword evidence="7" id="KW-0765">Sulfation</keyword>
<comment type="subcellular location">
    <subcellularLocation>
        <location evidence="2">Secreted</location>
        <location evidence="2">Extracellular space</location>
        <location evidence="2">Extracellular matrix</location>
    </subcellularLocation>
</comment>
<evidence type="ECO:0000256" key="2">
    <source>
        <dbReference type="ARBA" id="ARBA00004498"/>
    </source>
</evidence>
<comment type="similarity">
    <text evidence="3">Belongs to the UCMA family.</text>
</comment>
<evidence type="ECO:0000256" key="9">
    <source>
        <dbReference type="ARBA" id="ARBA00023054"/>
    </source>
</evidence>
<dbReference type="GeneTree" id="ENSGT00940000174361"/>
<reference evidence="10" key="2">
    <citation type="submission" date="2025-09" db="UniProtKB">
        <authorList>
            <consortium name="Ensembl"/>
        </authorList>
    </citation>
    <scope>IDENTIFICATION</scope>
</reference>
<evidence type="ECO:0000256" key="4">
    <source>
        <dbReference type="ARBA" id="ARBA00013765"/>
    </source>
</evidence>
<dbReference type="GO" id="GO:0045667">
    <property type="term" value="P:regulation of osteoblast differentiation"/>
    <property type="evidence" value="ECO:0007669"/>
    <property type="project" value="InterPro"/>
</dbReference>
<keyword evidence="6" id="KW-0272">Extracellular matrix</keyword>
<name>S4RWW8_PETMA</name>
<dbReference type="InterPro" id="IPR031386">
    <property type="entry name" value="UCMA"/>
</dbReference>
<evidence type="ECO:0000256" key="1">
    <source>
        <dbReference type="ARBA" id="ARBA00002111"/>
    </source>
</evidence>
<protein>
    <recommendedName>
        <fullName evidence="4">Unique cartilage matrix-associated protein</fullName>
    </recommendedName>
</protein>
<dbReference type="GO" id="GO:0031012">
    <property type="term" value="C:extracellular matrix"/>
    <property type="evidence" value="ECO:0007669"/>
    <property type="project" value="TreeGrafter"/>
</dbReference>
<dbReference type="GO" id="GO:0048706">
    <property type="term" value="P:embryonic skeletal system development"/>
    <property type="evidence" value="ECO:0007669"/>
    <property type="project" value="TreeGrafter"/>
</dbReference>
<proteinExistence type="inferred from homology"/>